<feature type="non-terminal residue" evidence="1">
    <location>
        <position position="25"/>
    </location>
</feature>
<evidence type="ECO:0000313" key="2">
    <source>
        <dbReference type="Proteomes" id="UP000265520"/>
    </source>
</evidence>
<name>A0A392UKB7_9FABA</name>
<keyword evidence="2" id="KW-1185">Reference proteome</keyword>
<reference evidence="1 2" key="1">
    <citation type="journal article" date="2018" name="Front. Plant Sci.">
        <title>Red Clover (Trifolium pratense) and Zigzag Clover (T. medium) - A Picture of Genomic Similarities and Differences.</title>
        <authorList>
            <person name="Dluhosova J."/>
            <person name="Istvanek J."/>
            <person name="Nedelnik J."/>
            <person name="Repkova J."/>
        </authorList>
    </citation>
    <scope>NUCLEOTIDE SEQUENCE [LARGE SCALE GENOMIC DNA]</scope>
    <source>
        <strain evidence="2">cv. 10/8</strain>
        <tissue evidence="1">Leaf</tissue>
    </source>
</reference>
<dbReference type="AlphaFoldDB" id="A0A392UKB7"/>
<proteinExistence type="predicted"/>
<evidence type="ECO:0000313" key="1">
    <source>
        <dbReference type="EMBL" id="MCI74079.1"/>
    </source>
</evidence>
<sequence length="25" mass="2700">MANVICGFKGSSDYDTGDHKKVVDL</sequence>
<dbReference type="EMBL" id="LXQA010852923">
    <property type="protein sequence ID" value="MCI74079.1"/>
    <property type="molecule type" value="Genomic_DNA"/>
</dbReference>
<organism evidence="1 2">
    <name type="scientific">Trifolium medium</name>
    <dbReference type="NCBI Taxonomy" id="97028"/>
    <lineage>
        <taxon>Eukaryota</taxon>
        <taxon>Viridiplantae</taxon>
        <taxon>Streptophyta</taxon>
        <taxon>Embryophyta</taxon>
        <taxon>Tracheophyta</taxon>
        <taxon>Spermatophyta</taxon>
        <taxon>Magnoliopsida</taxon>
        <taxon>eudicotyledons</taxon>
        <taxon>Gunneridae</taxon>
        <taxon>Pentapetalae</taxon>
        <taxon>rosids</taxon>
        <taxon>fabids</taxon>
        <taxon>Fabales</taxon>
        <taxon>Fabaceae</taxon>
        <taxon>Papilionoideae</taxon>
        <taxon>50 kb inversion clade</taxon>
        <taxon>NPAAA clade</taxon>
        <taxon>Hologalegina</taxon>
        <taxon>IRL clade</taxon>
        <taxon>Trifolieae</taxon>
        <taxon>Trifolium</taxon>
    </lineage>
</organism>
<comment type="caution">
    <text evidence="1">The sequence shown here is derived from an EMBL/GenBank/DDBJ whole genome shotgun (WGS) entry which is preliminary data.</text>
</comment>
<accession>A0A392UKB7</accession>
<dbReference type="Proteomes" id="UP000265520">
    <property type="component" value="Unassembled WGS sequence"/>
</dbReference>
<protein>
    <submittedName>
        <fullName evidence="1">Uncharacterized protein</fullName>
    </submittedName>
</protein>